<sequence>YPVFKELYAEYTWTDANSLSTTTSGVIVHNRLVTAPGDSSSEKYSHRTRTRESSIDVSPLSVIRSGTDNNIRNSYLEYAIEDLDDSLEVGSEVCYPGDQDIMFRRSYTDTWQDSDSLSDNDAGSDNMTTSWTADKTDSLGHFQPDTDLRDHVLDYETFLEHTALKDQQEIKLHKQQIEPSNLMK</sequence>
<proteinExistence type="predicted"/>
<protein>
    <submittedName>
        <fullName evidence="1">Uncharacterized protein</fullName>
    </submittedName>
</protein>
<dbReference type="AlphaFoldDB" id="A0A0B6ZAZ5"/>
<feature type="non-terminal residue" evidence="1">
    <location>
        <position position="184"/>
    </location>
</feature>
<organism evidence="1">
    <name type="scientific">Arion vulgaris</name>
    <dbReference type="NCBI Taxonomy" id="1028688"/>
    <lineage>
        <taxon>Eukaryota</taxon>
        <taxon>Metazoa</taxon>
        <taxon>Spiralia</taxon>
        <taxon>Lophotrochozoa</taxon>
        <taxon>Mollusca</taxon>
        <taxon>Gastropoda</taxon>
        <taxon>Heterobranchia</taxon>
        <taxon>Euthyneura</taxon>
        <taxon>Panpulmonata</taxon>
        <taxon>Eupulmonata</taxon>
        <taxon>Stylommatophora</taxon>
        <taxon>Helicina</taxon>
        <taxon>Arionoidea</taxon>
        <taxon>Arionidae</taxon>
        <taxon>Arion</taxon>
    </lineage>
</organism>
<accession>A0A0B6ZAZ5</accession>
<dbReference type="EMBL" id="HACG01018894">
    <property type="protein sequence ID" value="CEK65759.1"/>
    <property type="molecule type" value="Transcribed_RNA"/>
</dbReference>
<reference evidence="1" key="1">
    <citation type="submission" date="2014-12" db="EMBL/GenBank/DDBJ databases">
        <title>Insight into the proteome of Arion vulgaris.</title>
        <authorList>
            <person name="Aradska J."/>
            <person name="Bulat T."/>
            <person name="Smidak R."/>
            <person name="Sarate P."/>
            <person name="Gangsoo J."/>
            <person name="Sialana F."/>
            <person name="Bilban M."/>
            <person name="Lubec G."/>
        </authorList>
    </citation>
    <scope>NUCLEOTIDE SEQUENCE</scope>
    <source>
        <tissue evidence="1">Skin</tissue>
    </source>
</reference>
<name>A0A0B6ZAZ5_9EUPU</name>
<evidence type="ECO:0000313" key="1">
    <source>
        <dbReference type="EMBL" id="CEK65759.1"/>
    </source>
</evidence>
<feature type="non-terminal residue" evidence="1">
    <location>
        <position position="1"/>
    </location>
</feature>
<gene>
    <name evidence="1" type="primary">ORF56170</name>
</gene>